<sequence length="244" mass="25391">MAEQINEAYIGSGIVYINGRDVGNCSNVNFAIEQETQSQRNYRGGGGNFASVTNITSVALSMELANFSNANLALALRGVVDVVAAGSVVAENVTAVAGGLAETAKMIDMTDPATTVTVKDETDTTTYVQGTDYEVTAAGLKILSTGSITDGEVLHVDYDNKGTNVLEALVESGSEVRVVLDGINDATGKPVTVKVHRWKPSPTNGLGLISDSFATFSIEGEVLADETIQAAGKSKFFSRAAATA</sequence>
<dbReference type="PIRSF" id="PIRSF028589">
    <property type="entry name" value="UCP028589"/>
    <property type="match status" value="1"/>
</dbReference>
<gene>
    <name evidence="1" type="ORF">Msub_11504</name>
</gene>
<accession>A0A0J7JAV2</accession>
<dbReference type="AlphaFoldDB" id="A0A0J7JAV2"/>
<comment type="caution">
    <text evidence="1">The sequence shown here is derived from an EMBL/GenBank/DDBJ whole genome shotgun (WGS) entry which is preliminary data.</text>
</comment>
<keyword evidence="2" id="KW-1185">Reference proteome</keyword>
<protein>
    <submittedName>
        <fullName evidence="1">Uncharacterized protein</fullName>
    </submittedName>
</protein>
<dbReference type="PATRIC" id="fig|1658765.3.peg.1498"/>
<proteinExistence type="predicted"/>
<dbReference type="OrthoDB" id="6998958at2"/>
<evidence type="ECO:0000313" key="2">
    <source>
        <dbReference type="Proteomes" id="UP000036102"/>
    </source>
</evidence>
<dbReference type="RefSeq" id="WP_048495422.1">
    <property type="nucleotide sequence ID" value="NZ_LFBU01000001.1"/>
</dbReference>
<dbReference type="Proteomes" id="UP000036102">
    <property type="component" value="Unassembled WGS sequence"/>
</dbReference>
<evidence type="ECO:0000313" key="1">
    <source>
        <dbReference type="EMBL" id="KMQ75302.1"/>
    </source>
</evidence>
<dbReference type="InterPro" id="IPR016893">
    <property type="entry name" value="UCP028589"/>
</dbReference>
<dbReference type="STRING" id="1658765.Msub_11504"/>
<reference evidence="1 2" key="1">
    <citation type="submission" date="2015-06" db="EMBL/GenBank/DDBJ databases">
        <title>Marinobacter subterrani, a genetically tractable neutrophilic iron-oxidizing strain isolated from the Soudan Iron Mine.</title>
        <authorList>
            <person name="Bonis B.M."/>
            <person name="Gralnick J.A."/>
        </authorList>
    </citation>
    <scope>NUCLEOTIDE SEQUENCE [LARGE SCALE GENOMIC DNA]</scope>
    <source>
        <strain evidence="1 2">JG233</strain>
    </source>
</reference>
<organism evidence="1 2">
    <name type="scientific">Marinobacter subterrani</name>
    <dbReference type="NCBI Taxonomy" id="1658765"/>
    <lineage>
        <taxon>Bacteria</taxon>
        <taxon>Pseudomonadati</taxon>
        <taxon>Pseudomonadota</taxon>
        <taxon>Gammaproteobacteria</taxon>
        <taxon>Pseudomonadales</taxon>
        <taxon>Marinobacteraceae</taxon>
        <taxon>Marinobacter</taxon>
    </lineage>
</organism>
<name>A0A0J7JAV2_9GAMM</name>
<dbReference type="EMBL" id="LFBU01000001">
    <property type="protein sequence ID" value="KMQ75302.1"/>
    <property type="molecule type" value="Genomic_DNA"/>
</dbReference>